<feature type="chain" id="PRO_5004840361" description="RxLR effector protein" evidence="1">
    <location>
        <begin position="24"/>
        <end position="81"/>
    </location>
</feature>
<sequence>MKTIALLIVSAVVAASDVTNVAAVPQGVVSDVKESQHLREGKPTDAQKKEWGLWGLGRWGLGADWGCGSLGLGLGCGGGCF</sequence>
<proteinExistence type="predicted"/>
<evidence type="ECO:0008006" key="3">
    <source>
        <dbReference type="Google" id="ProtNLM"/>
    </source>
</evidence>
<organism evidence="2">
    <name type="scientific">Aphanomyces astaci</name>
    <name type="common">Crayfish plague agent</name>
    <dbReference type="NCBI Taxonomy" id="112090"/>
    <lineage>
        <taxon>Eukaryota</taxon>
        <taxon>Sar</taxon>
        <taxon>Stramenopiles</taxon>
        <taxon>Oomycota</taxon>
        <taxon>Saprolegniomycetes</taxon>
        <taxon>Saprolegniales</taxon>
        <taxon>Verrucalvaceae</taxon>
        <taxon>Aphanomyces</taxon>
    </lineage>
</organism>
<evidence type="ECO:0000313" key="2">
    <source>
        <dbReference type="EMBL" id="ETV69236.1"/>
    </source>
</evidence>
<keyword evidence="1" id="KW-0732">Signal</keyword>
<evidence type="ECO:0000256" key="1">
    <source>
        <dbReference type="SAM" id="SignalP"/>
    </source>
</evidence>
<accession>W4FQK5</accession>
<dbReference type="RefSeq" id="XP_009841338.1">
    <property type="nucleotide sequence ID" value="XM_009843036.1"/>
</dbReference>
<dbReference type="AlphaFoldDB" id="W4FQK5"/>
<name>W4FQK5_APHAT</name>
<protein>
    <recommendedName>
        <fullName evidence="3">RxLR effector protein</fullName>
    </recommendedName>
</protein>
<dbReference type="EMBL" id="KI913178">
    <property type="protein sequence ID" value="ETV69236.1"/>
    <property type="molecule type" value="Genomic_DNA"/>
</dbReference>
<dbReference type="GeneID" id="20817051"/>
<reference evidence="2" key="1">
    <citation type="submission" date="2013-12" db="EMBL/GenBank/DDBJ databases">
        <title>The Genome Sequence of Aphanomyces astaci APO3.</title>
        <authorList>
            <consortium name="The Broad Institute Genomics Platform"/>
            <person name="Russ C."/>
            <person name="Tyler B."/>
            <person name="van West P."/>
            <person name="Dieguez-Uribeondo J."/>
            <person name="Young S.K."/>
            <person name="Zeng Q."/>
            <person name="Gargeya S."/>
            <person name="Fitzgerald M."/>
            <person name="Abouelleil A."/>
            <person name="Alvarado L."/>
            <person name="Chapman S.B."/>
            <person name="Gainer-Dewar J."/>
            <person name="Goldberg J."/>
            <person name="Griggs A."/>
            <person name="Gujja S."/>
            <person name="Hansen M."/>
            <person name="Howarth C."/>
            <person name="Imamovic A."/>
            <person name="Ireland A."/>
            <person name="Larimer J."/>
            <person name="McCowan C."/>
            <person name="Murphy C."/>
            <person name="Pearson M."/>
            <person name="Poon T.W."/>
            <person name="Priest M."/>
            <person name="Roberts A."/>
            <person name="Saif S."/>
            <person name="Shea T."/>
            <person name="Sykes S."/>
            <person name="Wortman J."/>
            <person name="Nusbaum C."/>
            <person name="Birren B."/>
        </authorList>
    </citation>
    <scope>NUCLEOTIDE SEQUENCE [LARGE SCALE GENOMIC DNA]</scope>
    <source>
        <strain evidence="2">APO3</strain>
    </source>
</reference>
<dbReference type="VEuPathDB" id="FungiDB:H257_15055"/>
<gene>
    <name evidence="2" type="ORF">H257_15055</name>
</gene>
<feature type="signal peptide" evidence="1">
    <location>
        <begin position="1"/>
        <end position="23"/>
    </location>
</feature>